<comment type="similarity">
    <text evidence="1">Belongs to the GcvT family.</text>
</comment>
<proteinExistence type="inferred from homology"/>
<dbReference type="Gene3D" id="3.30.70.1400">
    <property type="entry name" value="Aminomethyltransferase beta-barrel domains"/>
    <property type="match status" value="1"/>
</dbReference>
<evidence type="ECO:0000256" key="5">
    <source>
        <dbReference type="ARBA" id="ARBA00031395"/>
    </source>
</evidence>
<comment type="catalytic activity">
    <reaction evidence="6">
        <text>N(6)-[(R)-S(8)-aminomethyldihydrolipoyl]-L-lysyl-[protein] + (6S)-5,6,7,8-tetrahydrofolate = N(6)-[(R)-dihydrolipoyl]-L-lysyl-[protein] + (6R)-5,10-methylene-5,6,7,8-tetrahydrofolate + NH4(+)</text>
        <dbReference type="Rhea" id="RHEA:16945"/>
        <dbReference type="Rhea" id="RHEA-COMP:10475"/>
        <dbReference type="Rhea" id="RHEA-COMP:10492"/>
        <dbReference type="ChEBI" id="CHEBI:15636"/>
        <dbReference type="ChEBI" id="CHEBI:28938"/>
        <dbReference type="ChEBI" id="CHEBI:57453"/>
        <dbReference type="ChEBI" id="CHEBI:83100"/>
        <dbReference type="ChEBI" id="CHEBI:83143"/>
        <dbReference type="EC" id="2.1.2.10"/>
    </reaction>
</comment>
<dbReference type="Pfam" id="PF01571">
    <property type="entry name" value="GCV_T"/>
    <property type="match status" value="1"/>
</dbReference>
<dbReference type="Gene3D" id="2.40.30.110">
    <property type="entry name" value="Aminomethyltransferase beta-barrel domains"/>
    <property type="match status" value="1"/>
</dbReference>
<comment type="caution">
    <text evidence="9">The sequence shown here is derived from an EMBL/GenBank/DDBJ whole genome shotgun (WGS) entry which is preliminary data.</text>
</comment>
<evidence type="ECO:0000256" key="3">
    <source>
        <dbReference type="ARBA" id="ARBA00022576"/>
    </source>
</evidence>
<feature type="domain" description="Aminomethyltransferase C-terminal" evidence="8">
    <location>
        <begin position="286"/>
        <end position="361"/>
    </location>
</feature>
<reference evidence="10" key="1">
    <citation type="journal article" date="2019" name="Int. J. Syst. Evol. Microbiol.">
        <title>The Global Catalogue of Microorganisms (GCM) 10K type strain sequencing project: providing services to taxonomists for standard genome sequencing and annotation.</title>
        <authorList>
            <consortium name="The Broad Institute Genomics Platform"/>
            <consortium name="The Broad Institute Genome Sequencing Center for Infectious Disease"/>
            <person name="Wu L."/>
            <person name="Ma J."/>
        </authorList>
    </citation>
    <scope>NUCLEOTIDE SEQUENCE [LARGE SCALE GENOMIC DNA]</scope>
    <source>
        <strain evidence="10">CGMCC 1.12766</strain>
    </source>
</reference>
<dbReference type="PANTHER" id="PTHR43757">
    <property type="entry name" value="AMINOMETHYLTRANSFERASE"/>
    <property type="match status" value="1"/>
</dbReference>
<dbReference type="NCBIfam" id="TIGR00528">
    <property type="entry name" value="gcvT"/>
    <property type="match status" value="1"/>
</dbReference>
<dbReference type="InterPro" id="IPR013977">
    <property type="entry name" value="GcvT_C"/>
</dbReference>
<sequence>MADTADLNKTPLYDLHVELGARMVEFAGYAMPVQYPSGIMTEHLHTREAAGLFDVSHMGQARVTGDEAALEALITADLSALKPGEQKYTLLLNADGGIMDDLMVSRPFGADGGLFVVVNAGTKGKDFAHMREAFAGKAELHELSDRALLALQGPAAAAVFTGLVPDAAKLVFMQCGVFTLDGVEIYASRSGYTGEDGFEISVPADKAGKIARLLLSDARVKPIGLGARDSLRLEAGLCLYGHDMDEDRTPAEAALTWAIAKVRRERVDFPGAAKILKQIADGPAQKRVGIKPHDKSPAREGAEIVHEGEVVGVVTSGGFGPSFGAPVAMGYVRADLAKPGTPLELMVRGKARAAEVASLPFTPHRFYRG</sequence>
<organism evidence="9 10">
    <name type="scientific">Glycocaulis albus</name>
    <dbReference type="NCBI Taxonomy" id="1382801"/>
    <lineage>
        <taxon>Bacteria</taxon>
        <taxon>Pseudomonadati</taxon>
        <taxon>Pseudomonadota</taxon>
        <taxon>Alphaproteobacteria</taxon>
        <taxon>Maricaulales</taxon>
        <taxon>Maricaulaceae</taxon>
        <taxon>Glycocaulis</taxon>
    </lineage>
</organism>
<evidence type="ECO:0000256" key="4">
    <source>
        <dbReference type="ARBA" id="ARBA00022679"/>
    </source>
</evidence>
<gene>
    <name evidence="9" type="ORF">GCM10007420_12730</name>
</gene>
<dbReference type="InterPro" id="IPR006222">
    <property type="entry name" value="GCVT_N"/>
</dbReference>
<dbReference type="PANTHER" id="PTHR43757:SF2">
    <property type="entry name" value="AMINOMETHYLTRANSFERASE, MITOCHONDRIAL"/>
    <property type="match status" value="1"/>
</dbReference>
<dbReference type="Pfam" id="PF08669">
    <property type="entry name" value="GCV_T_C"/>
    <property type="match status" value="1"/>
</dbReference>
<name>A0ABQ1XN25_9PROT</name>
<dbReference type="InterPro" id="IPR006223">
    <property type="entry name" value="GcvT"/>
</dbReference>
<dbReference type="SUPFAM" id="SSF103025">
    <property type="entry name" value="Folate-binding domain"/>
    <property type="match status" value="1"/>
</dbReference>
<evidence type="ECO:0000259" key="8">
    <source>
        <dbReference type="Pfam" id="PF08669"/>
    </source>
</evidence>
<evidence type="ECO:0000256" key="6">
    <source>
        <dbReference type="ARBA" id="ARBA00047665"/>
    </source>
</evidence>
<dbReference type="Proteomes" id="UP000648722">
    <property type="component" value="Unassembled WGS sequence"/>
</dbReference>
<dbReference type="RefSeq" id="WP_188451719.1">
    <property type="nucleotide sequence ID" value="NZ_BMFS01000004.1"/>
</dbReference>
<dbReference type="Gene3D" id="3.30.1360.120">
    <property type="entry name" value="Probable tRNA modification gtpase trme, domain 1"/>
    <property type="match status" value="1"/>
</dbReference>
<keyword evidence="4" id="KW-0808">Transferase</keyword>
<keyword evidence="10" id="KW-1185">Reference proteome</keyword>
<dbReference type="NCBIfam" id="NF010093">
    <property type="entry name" value="PRK13579.1"/>
    <property type="match status" value="1"/>
</dbReference>
<dbReference type="SUPFAM" id="SSF101790">
    <property type="entry name" value="Aminomethyltransferase beta-barrel domain"/>
    <property type="match status" value="1"/>
</dbReference>
<dbReference type="PIRSF" id="PIRSF006487">
    <property type="entry name" value="GcvT"/>
    <property type="match status" value="1"/>
</dbReference>
<dbReference type="Gene3D" id="4.10.1250.10">
    <property type="entry name" value="Aminomethyltransferase fragment"/>
    <property type="match status" value="1"/>
</dbReference>
<evidence type="ECO:0000256" key="2">
    <source>
        <dbReference type="ARBA" id="ARBA00012616"/>
    </source>
</evidence>
<evidence type="ECO:0000259" key="7">
    <source>
        <dbReference type="Pfam" id="PF01571"/>
    </source>
</evidence>
<evidence type="ECO:0000313" key="10">
    <source>
        <dbReference type="Proteomes" id="UP000648722"/>
    </source>
</evidence>
<dbReference type="InterPro" id="IPR029043">
    <property type="entry name" value="GcvT/YgfZ_C"/>
</dbReference>
<protein>
    <recommendedName>
        <fullName evidence="2">aminomethyltransferase</fullName>
        <ecNumber evidence="2">2.1.2.10</ecNumber>
    </recommendedName>
    <alternativeName>
        <fullName evidence="5">Glycine cleavage system T protein</fullName>
    </alternativeName>
</protein>
<dbReference type="NCBIfam" id="NF001567">
    <property type="entry name" value="PRK00389.1"/>
    <property type="match status" value="1"/>
</dbReference>
<dbReference type="InterPro" id="IPR028896">
    <property type="entry name" value="GcvT/YgfZ/DmdA"/>
</dbReference>
<dbReference type="EC" id="2.1.2.10" evidence="2"/>
<dbReference type="InterPro" id="IPR027266">
    <property type="entry name" value="TrmE/GcvT-like"/>
</dbReference>
<dbReference type="EMBL" id="BMFS01000004">
    <property type="protein sequence ID" value="GGG98394.1"/>
    <property type="molecule type" value="Genomic_DNA"/>
</dbReference>
<evidence type="ECO:0000256" key="1">
    <source>
        <dbReference type="ARBA" id="ARBA00008609"/>
    </source>
</evidence>
<accession>A0ABQ1XN25</accession>
<evidence type="ECO:0000313" key="9">
    <source>
        <dbReference type="EMBL" id="GGG98394.1"/>
    </source>
</evidence>
<feature type="domain" description="GCVT N-terminal" evidence="7">
    <location>
        <begin position="12"/>
        <end position="261"/>
    </location>
</feature>
<keyword evidence="3" id="KW-0032">Aminotransferase</keyword>